<evidence type="ECO:0000313" key="3">
    <source>
        <dbReference type="Proteomes" id="UP001629744"/>
    </source>
</evidence>
<name>A0ABW9FXM0_9NOCA</name>
<proteinExistence type="predicted"/>
<sequence>MITVVDAILAEPIVYLANPATFRPRLSDVLSEALRDAGLSVTVKTLREIPGDKLPSGVHDPGTHDRAPGPRAHRLGRLHRRGSQRPAPAVW</sequence>
<dbReference type="Proteomes" id="UP001629744">
    <property type="component" value="Unassembled WGS sequence"/>
</dbReference>
<accession>A0ABW9FXM0</accession>
<protein>
    <submittedName>
        <fullName evidence="2">Uncharacterized protein</fullName>
    </submittedName>
</protein>
<feature type="compositionally biased region" description="Basic residues" evidence="1">
    <location>
        <begin position="71"/>
        <end position="83"/>
    </location>
</feature>
<feature type="region of interest" description="Disordered" evidence="1">
    <location>
        <begin position="50"/>
        <end position="91"/>
    </location>
</feature>
<dbReference type="EMBL" id="JBDLNU010000004">
    <property type="protein sequence ID" value="MFM1730008.1"/>
    <property type="molecule type" value="Genomic_DNA"/>
</dbReference>
<comment type="caution">
    <text evidence="2">The sequence shown here is derived from an EMBL/GenBank/DDBJ whole genome shotgun (WGS) entry which is preliminary data.</text>
</comment>
<reference evidence="2 3" key="1">
    <citation type="submission" date="2023-11" db="EMBL/GenBank/DDBJ databases">
        <authorList>
            <person name="Val-Calvo J."/>
            <person name="Scortti M."/>
            <person name="Vazquez-Boland J."/>
        </authorList>
    </citation>
    <scope>NUCLEOTIDE SEQUENCE [LARGE SCALE GENOMIC DNA]</scope>
    <source>
        <strain evidence="2 3">DSM 46662</strain>
    </source>
</reference>
<keyword evidence="3" id="KW-1185">Reference proteome</keyword>
<evidence type="ECO:0000313" key="2">
    <source>
        <dbReference type="EMBL" id="MFM1730008.1"/>
    </source>
</evidence>
<gene>
    <name evidence="2" type="ORF">ABEU19_003528</name>
</gene>
<evidence type="ECO:0000256" key="1">
    <source>
        <dbReference type="SAM" id="MobiDB-lite"/>
    </source>
</evidence>
<organism evidence="2 3">
    <name type="scientific">Prescottella soli</name>
    <dbReference type="NCBI Taxonomy" id="1543852"/>
    <lineage>
        <taxon>Bacteria</taxon>
        <taxon>Bacillati</taxon>
        <taxon>Actinomycetota</taxon>
        <taxon>Actinomycetes</taxon>
        <taxon>Mycobacteriales</taxon>
        <taxon>Nocardiaceae</taxon>
        <taxon>Prescottella</taxon>
    </lineage>
</organism>
<dbReference type="RefSeq" id="WP_348603237.1">
    <property type="nucleotide sequence ID" value="NZ_CP157276.1"/>
</dbReference>